<sequence>MSCCGCASRVLNLQSEIRSWKSKLGDEKREKKMILRWIMAVFGYDIQVEIDRETHGVRVEATENKEGMAKALVKLGIGRGGGVGDGEVNQKMVMELKMESHEFFEPFEDPYEVPEFPILEINSMSTQQPIVNTGIHYGHLQHHSSNPQTLSTITTPIEATPTILSTGPSDQEVLYLAGNFEEGATIEGSNGQSYILVRASEGDEMSMQFDYSNVVKEEVIDDGNLYYRLATTTPMGIESAINYLPVTQTHSSLSSVVTHPHAVPLVREADSDQMETEIDVMTETTIESPIESPAPLRKKATSSAKVIGQGSTKALKKQKSSTSEMNVKIKNVHSKSVPTTKASTSSSSSGKHKNLYSPPPPEGHSESSKPKSKQPEPTNSASKKGVFEFGLTLREKAEIYVIQKAKDAVEKVSNGYRCTVCEENRYIYSNHDTAVAHTKTHFESKKYRCEFCNELFSIQRELLKHRKTMHPKPKGAVTSISSRLTSQARASRKSNESELSTTVKPACTTADGSTSPNSQTRTIIVQAPFGKSLSGGPISISSDVLAALLGSNSSTITVASTNATQPKSVAIPVVTKVPRIIMTTGSGSNNNSFCVYPPERRATDSVIAATKSQSVSLAAFSNAQKDKSTMK</sequence>
<dbReference type="EMBL" id="LJIJ01000253">
    <property type="protein sequence ID" value="ODM99824.1"/>
    <property type="molecule type" value="Genomic_DNA"/>
</dbReference>
<proteinExistence type="predicted"/>
<feature type="region of interest" description="Disordered" evidence="2">
    <location>
        <begin position="468"/>
        <end position="518"/>
    </location>
</feature>
<dbReference type="InterPro" id="IPR036236">
    <property type="entry name" value="Znf_C2H2_sf"/>
</dbReference>
<dbReference type="OrthoDB" id="3269380at2759"/>
<dbReference type="GO" id="GO:0008270">
    <property type="term" value="F:zinc ion binding"/>
    <property type="evidence" value="ECO:0007669"/>
    <property type="project" value="UniProtKB-KW"/>
</dbReference>
<evidence type="ECO:0000313" key="5">
    <source>
        <dbReference type="Proteomes" id="UP000094527"/>
    </source>
</evidence>
<feature type="region of interest" description="Disordered" evidence="2">
    <location>
        <begin position="287"/>
        <end position="383"/>
    </location>
</feature>
<organism evidence="4 5">
    <name type="scientific">Orchesella cincta</name>
    <name type="common">Springtail</name>
    <name type="synonym">Podura cincta</name>
    <dbReference type="NCBI Taxonomy" id="48709"/>
    <lineage>
        <taxon>Eukaryota</taxon>
        <taxon>Metazoa</taxon>
        <taxon>Ecdysozoa</taxon>
        <taxon>Arthropoda</taxon>
        <taxon>Hexapoda</taxon>
        <taxon>Collembola</taxon>
        <taxon>Entomobryomorpha</taxon>
        <taxon>Entomobryoidea</taxon>
        <taxon>Orchesellidae</taxon>
        <taxon>Orchesellinae</taxon>
        <taxon>Orchesella</taxon>
    </lineage>
</organism>
<feature type="compositionally biased region" description="Polar residues" evidence="2">
    <location>
        <begin position="478"/>
        <end position="489"/>
    </location>
</feature>
<evidence type="ECO:0000259" key="3">
    <source>
        <dbReference type="PROSITE" id="PS50157"/>
    </source>
</evidence>
<gene>
    <name evidence="4" type="ORF">Ocin01_06857</name>
</gene>
<dbReference type="SUPFAM" id="SSF57667">
    <property type="entry name" value="beta-beta-alpha zinc fingers"/>
    <property type="match status" value="1"/>
</dbReference>
<dbReference type="PROSITE" id="PS50157">
    <property type="entry name" value="ZINC_FINGER_C2H2_2"/>
    <property type="match status" value="1"/>
</dbReference>
<keyword evidence="5" id="KW-1185">Reference proteome</keyword>
<feature type="compositionally biased region" description="Low complexity" evidence="2">
    <location>
        <begin position="334"/>
        <end position="349"/>
    </location>
</feature>
<evidence type="ECO:0000256" key="1">
    <source>
        <dbReference type="PROSITE-ProRule" id="PRU00042"/>
    </source>
</evidence>
<name>A0A1D2N450_ORCCI</name>
<evidence type="ECO:0000256" key="2">
    <source>
        <dbReference type="SAM" id="MobiDB-lite"/>
    </source>
</evidence>
<keyword evidence="1" id="KW-0479">Metal-binding</keyword>
<keyword evidence="1" id="KW-0863">Zinc-finger</keyword>
<accession>A0A1D2N450</accession>
<dbReference type="Gene3D" id="3.30.160.60">
    <property type="entry name" value="Classic Zinc Finger"/>
    <property type="match status" value="1"/>
</dbReference>
<evidence type="ECO:0000313" key="4">
    <source>
        <dbReference type="EMBL" id="ODM99824.1"/>
    </source>
</evidence>
<dbReference type="PROSITE" id="PS00028">
    <property type="entry name" value="ZINC_FINGER_C2H2_1"/>
    <property type="match status" value="1"/>
</dbReference>
<comment type="caution">
    <text evidence="4">The sequence shown here is derived from an EMBL/GenBank/DDBJ whole genome shotgun (WGS) entry which is preliminary data.</text>
</comment>
<dbReference type="SMART" id="SM00355">
    <property type="entry name" value="ZnF_C2H2"/>
    <property type="match status" value="2"/>
</dbReference>
<reference evidence="4 5" key="1">
    <citation type="journal article" date="2016" name="Genome Biol. Evol.">
        <title>Gene Family Evolution Reflects Adaptation to Soil Environmental Stressors in the Genome of the Collembolan Orchesella cincta.</title>
        <authorList>
            <person name="Faddeeva-Vakhrusheva A."/>
            <person name="Derks M.F."/>
            <person name="Anvar S.Y."/>
            <person name="Agamennone V."/>
            <person name="Suring W."/>
            <person name="Smit S."/>
            <person name="van Straalen N.M."/>
            <person name="Roelofs D."/>
        </authorList>
    </citation>
    <scope>NUCLEOTIDE SEQUENCE [LARGE SCALE GENOMIC DNA]</scope>
    <source>
        <tissue evidence="4">Mixed pool</tissue>
    </source>
</reference>
<dbReference type="OMA" id="MESHEFF"/>
<dbReference type="Proteomes" id="UP000094527">
    <property type="component" value="Unassembled WGS sequence"/>
</dbReference>
<feature type="compositionally biased region" description="Polar residues" evidence="2">
    <location>
        <begin position="301"/>
        <end position="312"/>
    </location>
</feature>
<dbReference type="AlphaFoldDB" id="A0A1D2N450"/>
<keyword evidence="1" id="KW-0862">Zinc</keyword>
<dbReference type="STRING" id="48709.A0A1D2N450"/>
<feature type="domain" description="C2H2-type" evidence="3">
    <location>
        <begin position="447"/>
        <end position="475"/>
    </location>
</feature>
<protein>
    <submittedName>
        <fullName evidence="4">PR domain zinc finger protein 16</fullName>
    </submittedName>
</protein>
<dbReference type="InterPro" id="IPR013087">
    <property type="entry name" value="Znf_C2H2_type"/>
</dbReference>